<dbReference type="SUPFAM" id="SSF52799">
    <property type="entry name" value="(Phosphotyrosine protein) phosphatases II"/>
    <property type="match status" value="1"/>
</dbReference>
<feature type="domain" description="Tyrosine specific protein phosphatases" evidence="4">
    <location>
        <begin position="82"/>
        <end position="141"/>
    </location>
</feature>
<dbReference type="GO" id="GO:0009737">
    <property type="term" value="P:response to abscisic acid"/>
    <property type="evidence" value="ECO:0007669"/>
    <property type="project" value="InterPro"/>
</dbReference>
<dbReference type="PROSITE" id="PS50054">
    <property type="entry name" value="TYR_PHOSPHATASE_DUAL"/>
    <property type="match status" value="1"/>
</dbReference>
<dbReference type="PANTHER" id="PTHR47100">
    <property type="entry name" value="DUAL SPECIFICITY PROTEIN PHOSPHATASE PHS1"/>
    <property type="match status" value="1"/>
</dbReference>
<feature type="domain" description="Tyrosine-protein phosphatase" evidence="3">
    <location>
        <begin position="21"/>
        <end position="160"/>
    </location>
</feature>
<dbReference type="Pfam" id="PF00782">
    <property type="entry name" value="DSPc"/>
    <property type="match status" value="1"/>
</dbReference>
<dbReference type="PRINTS" id="PR01908">
    <property type="entry name" value="ADSPHPHTASE"/>
</dbReference>
<proteinExistence type="predicted"/>
<evidence type="ECO:0000256" key="2">
    <source>
        <dbReference type="ARBA" id="ARBA00022912"/>
    </source>
</evidence>
<reference evidence="5 6" key="1">
    <citation type="journal article" date="2015" name="Genome Biol. Evol.">
        <title>Comparative Genomics of a Bacterivorous Green Alga Reveals Evolutionary Causalities and Consequences of Phago-Mixotrophic Mode of Nutrition.</title>
        <authorList>
            <person name="Burns J.A."/>
            <person name="Paasch A."/>
            <person name="Narechania A."/>
            <person name="Kim E."/>
        </authorList>
    </citation>
    <scope>NUCLEOTIDE SEQUENCE [LARGE SCALE GENOMIC DNA]</scope>
    <source>
        <strain evidence="5 6">PLY_AMNH</strain>
    </source>
</reference>
<keyword evidence="2" id="KW-0904">Protein phosphatase</keyword>
<evidence type="ECO:0000313" key="5">
    <source>
        <dbReference type="EMBL" id="KAK3257610.1"/>
    </source>
</evidence>
<dbReference type="Gene3D" id="3.90.190.10">
    <property type="entry name" value="Protein tyrosine phosphatase superfamily"/>
    <property type="match status" value="1"/>
</dbReference>
<dbReference type="AlphaFoldDB" id="A0AAE0FDS2"/>
<sequence>VRLKHLTERLELCVRAATCQSPSTILPNLFIGNALVAQSVHTLEKLGITHVLTLVPDLELAYPAHFKHLRISVVDTEDEDIAHYFREAADFVETATKGGGKALVHCFEGKSRSATMVLAALMINDQMPMAEAYTLLSSKHPVSPVSTSGDALRYADVLSA</sequence>
<dbReference type="PROSITE" id="PS50056">
    <property type="entry name" value="TYR_PHOSPHATASE_2"/>
    <property type="match status" value="1"/>
</dbReference>
<dbReference type="CDD" id="cd14498">
    <property type="entry name" value="DSP"/>
    <property type="match status" value="1"/>
</dbReference>
<organism evidence="5 6">
    <name type="scientific">Cymbomonas tetramitiformis</name>
    <dbReference type="NCBI Taxonomy" id="36881"/>
    <lineage>
        <taxon>Eukaryota</taxon>
        <taxon>Viridiplantae</taxon>
        <taxon>Chlorophyta</taxon>
        <taxon>Pyramimonadophyceae</taxon>
        <taxon>Pyramimonadales</taxon>
        <taxon>Pyramimonadaceae</taxon>
        <taxon>Cymbomonas</taxon>
    </lineage>
</organism>
<dbReference type="GO" id="GO:0004721">
    <property type="term" value="F:phosphoprotein phosphatase activity"/>
    <property type="evidence" value="ECO:0007669"/>
    <property type="project" value="UniProtKB-KW"/>
</dbReference>
<dbReference type="EMBL" id="LGRX02020323">
    <property type="protein sequence ID" value="KAK3257610.1"/>
    <property type="molecule type" value="Genomic_DNA"/>
</dbReference>
<feature type="non-terminal residue" evidence="5">
    <location>
        <position position="160"/>
    </location>
</feature>
<protein>
    <recommendedName>
        <fullName evidence="7">Protein-tyrosine-phosphatase</fullName>
    </recommendedName>
</protein>
<name>A0AAE0FDS2_9CHLO</name>
<gene>
    <name evidence="5" type="ORF">CYMTET_33313</name>
</gene>
<keyword evidence="6" id="KW-1185">Reference proteome</keyword>
<dbReference type="PROSITE" id="PS00383">
    <property type="entry name" value="TYR_PHOSPHATASE_1"/>
    <property type="match status" value="1"/>
</dbReference>
<feature type="non-terminal residue" evidence="5">
    <location>
        <position position="1"/>
    </location>
</feature>
<comment type="caution">
    <text evidence="5">The sequence shown here is derived from an EMBL/GenBank/DDBJ whole genome shotgun (WGS) entry which is preliminary data.</text>
</comment>
<dbReference type="GO" id="GO:0043622">
    <property type="term" value="P:cortical microtubule organization"/>
    <property type="evidence" value="ECO:0007669"/>
    <property type="project" value="InterPro"/>
</dbReference>
<evidence type="ECO:0000256" key="1">
    <source>
        <dbReference type="ARBA" id="ARBA00022801"/>
    </source>
</evidence>
<dbReference type="InterPro" id="IPR000387">
    <property type="entry name" value="Tyr_Pase_dom"/>
</dbReference>
<evidence type="ECO:0008006" key="7">
    <source>
        <dbReference type="Google" id="ProtNLM"/>
    </source>
</evidence>
<dbReference type="InterPro" id="IPR000340">
    <property type="entry name" value="Dual-sp_phosphatase_cat-dom"/>
</dbReference>
<dbReference type="InterPro" id="IPR035010">
    <property type="entry name" value="PHS1"/>
</dbReference>
<accession>A0AAE0FDS2</accession>
<evidence type="ECO:0000259" key="3">
    <source>
        <dbReference type="PROSITE" id="PS50054"/>
    </source>
</evidence>
<dbReference type="InterPro" id="IPR016130">
    <property type="entry name" value="Tyr_Pase_AS"/>
</dbReference>
<dbReference type="SMART" id="SM00195">
    <property type="entry name" value="DSPc"/>
    <property type="match status" value="1"/>
</dbReference>
<dbReference type="PANTHER" id="PTHR47100:SF5">
    <property type="entry name" value="DUAL SPECIFICITY PROTEIN PHOSPHATASE PHS1"/>
    <property type="match status" value="1"/>
</dbReference>
<dbReference type="Proteomes" id="UP001190700">
    <property type="component" value="Unassembled WGS sequence"/>
</dbReference>
<dbReference type="InterPro" id="IPR020422">
    <property type="entry name" value="TYR_PHOSPHATASE_DUAL_dom"/>
</dbReference>
<keyword evidence="1" id="KW-0378">Hydrolase</keyword>
<evidence type="ECO:0000313" key="6">
    <source>
        <dbReference type="Proteomes" id="UP001190700"/>
    </source>
</evidence>
<evidence type="ECO:0000259" key="4">
    <source>
        <dbReference type="PROSITE" id="PS50056"/>
    </source>
</evidence>
<dbReference type="InterPro" id="IPR029021">
    <property type="entry name" value="Prot-tyrosine_phosphatase-like"/>
</dbReference>